<keyword evidence="1" id="KW-0472">Membrane</keyword>
<accession>A0A562IM23</accession>
<organism evidence="2 3">
    <name type="scientific">Modestobacter roseus</name>
    <dbReference type="NCBI Taxonomy" id="1181884"/>
    <lineage>
        <taxon>Bacteria</taxon>
        <taxon>Bacillati</taxon>
        <taxon>Actinomycetota</taxon>
        <taxon>Actinomycetes</taxon>
        <taxon>Geodermatophilales</taxon>
        <taxon>Geodermatophilaceae</taxon>
        <taxon>Modestobacter</taxon>
    </lineage>
</organism>
<evidence type="ECO:0000256" key="1">
    <source>
        <dbReference type="SAM" id="Phobius"/>
    </source>
</evidence>
<comment type="caution">
    <text evidence="2">The sequence shown here is derived from an EMBL/GenBank/DDBJ whole genome shotgun (WGS) entry which is preliminary data.</text>
</comment>
<evidence type="ECO:0000313" key="3">
    <source>
        <dbReference type="Proteomes" id="UP000321490"/>
    </source>
</evidence>
<feature type="transmembrane region" description="Helical" evidence="1">
    <location>
        <begin position="42"/>
        <end position="59"/>
    </location>
</feature>
<reference evidence="2 3" key="1">
    <citation type="submission" date="2019-07" db="EMBL/GenBank/DDBJ databases">
        <title>R&amp;d 2014.</title>
        <authorList>
            <person name="Klenk H.-P."/>
        </authorList>
    </citation>
    <scope>NUCLEOTIDE SEQUENCE [LARGE SCALE GENOMIC DNA]</scope>
    <source>
        <strain evidence="2 3">DSM 45764</strain>
    </source>
</reference>
<sequence>MPRVSQTPTRFLESPRVQRWVPLVLAVACGASAVGAAVGGTWPWAVVFALLALNWLWWYRRSSAVPAPVPGHVDEAWARRVIAEAGSPEGVAAVVALRRAEPALSLVTAKELADRVTG</sequence>
<protein>
    <submittedName>
        <fullName evidence="2">Uncharacterized protein</fullName>
    </submittedName>
</protein>
<keyword evidence="3" id="KW-1185">Reference proteome</keyword>
<dbReference type="Proteomes" id="UP000321490">
    <property type="component" value="Unassembled WGS sequence"/>
</dbReference>
<proteinExistence type="predicted"/>
<dbReference type="AlphaFoldDB" id="A0A562IM23"/>
<evidence type="ECO:0000313" key="2">
    <source>
        <dbReference type="EMBL" id="TWH71743.1"/>
    </source>
</evidence>
<keyword evidence="1" id="KW-1133">Transmembrane helix</keyword>
<keyword evidence="1" id="KW-0812">Transmembrane</keyword>
<gene>
    <name evidence="2" type="ORF">JD78_00241</name>
</gene>
<dbReference type="EMBL" id="VLKF01000001">
    <property type="protein sequence ID" value="TWH71743.1"/>
    <property type="molecule type" value="Genomic_DNA"/>
</dbReference>
<name>A0A562IM23_9ACTN</name>
<feature type="transmembrane region" description="Helical" evidence="1">
    <location>
        <begin position="20"/>
        <end position="36"/>
    </location>
</feature>